<comment type="caution">
    <text evidence="3">The sequence shown here is derived from an EMBL/GenBank/DDBJ whole genome shotgun (WGS) entry which is preliminary data.</text>
</comment>
<keyword evidence="1" id="KW-1133">Transmembrane helix</keyword>
<dbReference type="Proteomes" id="UP001583193">
    <property type="component" value="Unassembled WGS sequence"/>
</dbReference>
<keyword evidence="1" id="KW-0472">Membrane</keyword>
<protein>
    <submittedName>
        <fullName evidence="3">Uncharacterized protein</fullName>
    </submittedName>
</protein>
<accession>A0ABR3X3U4</accession>
<reference evidence="3 4" key="1">
    <citation type="journal article" date="2024" name="IMA Fungus">
        <title>IMA Genome - F19 : A genome assembly and annotation guide to empower mycologists, including annotated draft genome sequences of Ceratocystis pirilliformis, Diaporthe australafricana, Fusarium ophioides, Paecilomyces lecythidis, and Sporothrix stenoceras.</title>
        <authorList>
            <person name="Aylward J."/>
            <person name="Wilson A.M."/>
            <person name="Visagie C.M."/>
            <person name="Spraker J."/>
            <person name="Barnes I."/>
            <person name="Buitendag C."/>
            <person name="Ceriani C."/>
            <person name="Del Mar Angel L."/>
            <person name="du Plessis D."/>
            <person name="Fuchs T."/>
            <person name="Gasser K."/>
            <person name="Kramer D."/>
            <person name="Li W."/>
            <person name="Munsamy K."/>
            <person name="Piso A."/>
            <person name="Price J.L."/>
            <person name="Sonnekus B."/>
            <person name="Thomas C."/>
            <person name="van der Nest A."/>
            <person name="van Dijk A."/>
            <person name="van Heerden A."/>
            <person name="van Vuuren N."/>
            <person name="Yilmaz N."/>
            <person name="Duong T.A."/>
            <person name="van der Merwe N.A."/>
            <person name="Wingfield M.J."/>
            <person name="Wingfield B.D."/>
        </authorList>
    </citation>
    <scope>NUCLEOTIDE SEQUENCE [LARGE SCALE GENOMIC DNA]</scope>
    <source>
        <strain evidence="3 4">CMW 18167</strain>
    </source>
</reference>
<feature type="transmembrane region" description="Helical" evidence="1">
    <location>
        <begin position="244"/>
        <end position="267"/>
    </location>
</feature>
<feature type="chain" id="PRO_5047364955" evidence="2">
    <location>
        <begin position="20"/>
        <end position="329"/>
    </location>
</feature>
<sequence>MKTFAISFLLFCFTPLSLSAPIPHGQFVHARHATKDDSTVPFLNPQNTALTGLWNGGALDILPGKYGHDGHETMESFLTSWQKLVAGHTANYDRGTETVELLLNYFLHGRRESSSKHYRRPSLTAETPLPTTELMRLSVEHERAKSPPFPSAPTIVPSWIEALQPGEKGENEDTTENPQPTATVDVYFPPSHGGFVKKKLLPHVPKLTKPPVITKARLNEAITTFTSSISLDYSVLLEHFGPEITVLSVFILVPISVLIVEAIEIVWRRWSPERFPRRGRGRLRLTGEERRLQAWSNWEREKILSEKSQHWWKRSRRSTGRKQPCNFSN</sequence>
<evidence type="ECO:0000256" key="2">
    <source>
        <dbReference type="SAM" id="SignalP"/>
    </source>
</evidence>
<dbReference type="EMBL" id="JAVDPF010000031">
    <property type="protein sequence ID" value="KAL1870372.1"/>
    <property type="molecule type" value="Genomic_DNA"/>
</dbReference>
<keyword evidence="4" id="KW-1185">Reference proteome</keyword>
<feature type="signal peptide" evidence="2">
    <location>
        <begin position="1"/>
        <end position="19"/>
    </location>
</feature>
<name>A0ABR3X3U4_9EURO</name>
<keyword evidence="2" id="KW-0732">Signal</keyword>
<proteinExistence type="predicted"/>
<organism evidence="3 4">
    <name type="scientific">Paecilomyces lecythidis</name>
    <dbReference type="NCBI Taxonomy" id="3004212"/>
    <lineage>
        <taxon>Eukaryota</taxon>
        <taxon>Fungi</taxon>
        <taxon>Dikarya</taxon>
        <taxon>Ascomycota</taxon>
        <taxon>Pezizomycotina</taxon>
        <taxon>Eurotiomycetes</taxon>
        <taxon>Eurotiomycetidae</taxon>
        <taxon>Eurotiales</taxon>
        <taxon>Thermoascaceae</taxon>
        <taxon>Paecilomyces</taxon>
    </lineage>
</organism>
<evidence type="ECO:0000256" key="1">
    <source>
        <dbReference type="SAM" id="Phobius"/>
    </source>
</evidence>
<gene>
    <name evidence="3" type="ORF">Plec18167_007506</name>
</gene>
<evidence type="ECO:0000313" key="3">
    <source>
        <dbReference type="EMBL" id="KAL1870372.1"/>
    </source>
</evidence>
<keyword evidence="1" id="KW-0812">Transmembrane</keyword>
<evidence type="ECO:0000313" key="4">
    <source>
        <dbReference type="Proteomes" id="UP001583193"/>
    </source>
</evidence>